<evidence type="ECO:0000313" key="6">
    <source>
        <dbReference type="Proteomes" id="UP000249590"/>
    </source>
</evidence>
<dbReference type="Proteomes" id="UP000249590">
    <property type="component" value="Unassembled WGS sequence"/>
</dbReference>
<evidence type="ECO:0000256" key="2">
    <source>
        <dbReference type="ARBA" id="ARBA00022741"/>
    </source>
</evidence>
<dbReference type="AlphaFoldDB" id="A0A8B2P4E4"/>
<comment type="caution">
    <text evidence="5">The sequence shown here is derived from an EMBL/GenBank/DDBJ whole genome shotgun (WGS) entry which is preliminary data.</text>
</comment>
<keyword evidence="3" id="KW-0067">ATP-binding</keyword>
<dbReference type="NCBIfam" id="TIGR02324">
    <property type="entry name" value="CP_lyasePhnL"/>
    <property type="match status" value="1"/>
</dbReference>
<reference evidence="5 6" key="1">
    <citation type="submission" date="2018-05" db="EMBL/GenBank/DDBJ databases">
        <title>Acuticoccus sediminis sp. nov., isolated from deep-sea sediment of Indian Ocean.</title>
        <authorList>
            <person name="Liu X."/>
            <person name="Lai Q."/>
            <person name="Du Y."/>
            <person name="Sun F."/>
            <person name="Zhang X."/>
            <person name="Wang S."/>
            <person name="Shao Z."/>
        </authorList>
    </citation>
    <scope>NUCLEOTIDE SEQUENCE [LARGE SCALE GENOMIC DNA]</scope>
    <source>
        <strain evidence="5 6">PTG4-2</strain>
    </source>
</reference>
<comment type="similarity">
    <text evidence="1">Belongs to the ABC transporter superfamily.</text>
</comment>
<dbReference type="GO" id="GO:0016829">
    <property type="term" value="F:lyase activity"/>
    <property type="evidence" value="ECO:0007669"/>
    <property type="project" value="UniProtKB-KW"/>
</dbReference>
<dbReference type="SMART" id="SM00382">
    <property type="entry name" value="AAA"/>
    <property type="match status" value="1"/>
</dbReference>
<dbReference type="InterPro" id="IPR027417">
    <property type="entry name" value="P-loop_NTPase"/>
</dbReference>
<dbReference type="InterPro" id="IPR017871">
    <property type="entry name" value="ABC_transporter-like_CS"/>
</dbReference>
<dbReference type="PROSITE" id="PS00211">
    <property type="entry name" value="ABC_TRANSPORTER_1"/>
    <property type="match status" value="1"/>
</dbReference>
<keyword evidence="5" id="KW-0456">Lyase</keyword>
<organism evidence="5 6">
    <name type="scientific">Acuticoccus sediminis</name>
    <dbReference type="NCBI Taxonomy" id="2184697"/>
    <lineage>
        <taxon>Bacteria</taxon>
        <taxon>Pseudomonadati</taxon>
        <taxon>Pseudomonadota</taxon>
        <taxon>Alphaproteobacteria</taxon>
        <taxon>Hyphomicrobiales</taxon>
        <taxon>Amorphaceae</taxon>
        <taxon>Acuticoccus</taxon>
    </lineage>
</organism>
<dbReference type="EMBL" id="QHHQ01000001">
    <property type="protein sequence ID" value="RAI03992.1"/>
    <property type="molecule type" value="Genomic_DNA"/>
</dbReference>
<keyword evidence="6" id="KW-1185">Reference proteome</keyword>
<keyword evidence="2" id="KW-0547">Nucleotide-binding</keyword>
<dbReference type="Pfam" id="PF00005">
    <property type="entry name" value="ABC_tran"/>
    <property type="match status" value="1"/>
</dbReference>
<gene>
    <name evidence="5" type="primary">phnL</name>
    <name evidence="5" type="ORF">DLJ53_05880</name>
</gene>
<dbReference type="GO" id="GO:0005524">
    <property type="term" value="F:ATP binding"/>
    <property type="evidence" value="ECO:0007669"/>
    <property type="project" value="UniProtKB-KW"/>
</dbReference>
<dbReference type="GO" id="GO:0016887">
    <property type="term" value="F:ATP hydrolysis activity"/>
    <property type="evidence" value="ECO:0007669"/>
    <property type="project" value="InterPro"/>
</dbReference>
<dbReference type="PROSITE" id="PS50893">
    <property type="entry name" value="ABC_TRANSPORTER_2"/>
    <property type="match status" value="1"/>
</dbReference>
<evidence type="ECO:0000256" key="1">
    <source>
        <dbReference type="ARBA" id="ARBA00005417"/>
    </source>
</evidence>
<dbReference type="RefSeq" id="WP_111343115.1">
    <property type="nucleotide sequence ID" value="NZ_QHHQ01000001.1"/>
</dbReference>
<proteinExistence type="inferred from homology"/>
<dbReference type="SUPFAM" id="SSF52540">
    <property type="entry name" value="P-loop containing nucleoside triphosphate hydrolases"/>
    <property type="match status" value="1"/>
</dbReference>
<accession>A0A8B2P4E4</accession>
<dbReference type="PANTHER" id="PTHR42798:SF7">
    <property type="entry name" value="ALPHA-D-RIBOSE 1-METHYLPHOSPHONATE 5-TRIPHOSPHATE SYNTHASE SUBUNIT PHNL"/>
    <property type="match status" value="1"/>
</dbReference>
<name>A0A8B2P4E4_9HYPH</name>
<evidence type="ECO:0000256" key="3">
    <source>
        <dbReference type="ARBA" id="ARBA00022840"/>
    </source>
</evidence>
<protein>
    <submittedName>
        <fullName evidence="5">Phosphonate C-P lyase system protein PhnL</fullName>
    </submittedName>
</protein>
<dbReference type="InterPro" id="IPR012701">
    <property type="entry name" value="CP_lyase_PhnL"/>
</dbReference>
<dbReference type="OrthoDB" id="9802264at2"/>
<sequence>MTTQPTGGATILEVEGLAKTFTMHLRGGVRLPVVADAAFSVAAGECVVLGGPSGAGKSSVLKIVAGTYAANHGAVRVRHRGGMVDTTRLSAREMGAVRRETIADVTQFLRAIPRVPAIDLVAAAGTGETARDEAAHLLTRLNLPERLWSLPPATFSGGEKQRVNIAAGFIRRTPLLLVDEPTASLDHANREVVVELIREKKAAGTAVLGIFHDRDVRDAVCDRVVDVTKFAPGDAA</sequence>
<evidence type="ECO:0000259" key="4">
    <source>
        <dbReference type="PROSITE" id="PS50893"/>
    </source>
</evidence>
<dbReference type="InterPro" id="IPR003593">
    <property type="entry name" value="AAA+_ATPase"/>
</dbReference>
<dbReference type="PANTHER" id="PTHR42798">
    <property type="entry name" value="LIPOPROTEIN-RELEASING SYSTEM ATP-BINDING PROTEIN LOLD"/>
    <property type="match status" value="1"/>
</dbReference>
<dbReference type="Gene3D" id="3.40.50.300">
    <property type="entry name" value="P-loop containing nucleotide triphosphate hydrolases"/>
    <property type="match status" value="1"/>
</dbReference>
<evidence type="ECO:0000313" key="5">
    <source>
        <dbReference type="EMBL" id="RAI03992.1"/>
    </source>
</evidence>
<dbReference type="InterPro" id="IPR003439">
    <property type="entry name" value="ABC_transporter-like_ATP-bd"/>
</dbReference>
<feature type="domain" description="ABC transporter" evidence="4">
    <location>
        <begin position="12"/>
        <end position="235"/>
    </location>
</feature>